<gene>
    <name evidence="2" type="ORF">OO014_17790</name>
</gene>
<name>A0ABT5GMI6_9MICO</name>
<proteinExistence type="predicted"/>
<keyword evidence="3" id="KW-1185">Reference proteome</keyword>
<keyword evidence="1" id="KW-0812">Transmembrane</keyword>
<sequence>MSGTLGFVVDPVVDAQRRRDLRQMRLVATGLLVLAAVVYVLTRGHDEGLLGFVNAGAEASMVGACADWFAVTALFRHPLGLPIPHTALIPRKKEMIGRSLEEFVGENFLHEEIIRERVLDAEPTRRAAEWVLSDRHAERLVNEVATVGAHALHRIPDTDVQTVIEQAVLPRLMQEPISSLAGGLLEQVVRDESHAGLVDLALDEGSAWLVANEGLFESLIIQRAPAWVPDALNDLVARRLHREALKWLADVRRDPRHDVRIALDKLLTDLADNLQHDPVTQERAERLKERWLAHPQVSVTAMSLWRSFRGVAIAALEDVDGPVRLRGIEEVTRLGERLLEDRELRERIDARISDAVVYGVQRYGTELTRVISHTVDRWDGRETAERVELQVGRDLQFIRINGTLVGGLIGVLIHALSLAIP</sequence>
<dbReference type="Proteomes" id="UP001150259">
    <property type="component" value="Unassembled WGS sequence"/>
</dbReference>
<dbReference type="EMBL" id="JAPFQL010000108">
    <property type="protein sequence ID" value="MDC5699105.1"/>
    <property type="molecule type" value="Genomic_DNA"/>
</dbReference>
<dbReference type="PANTHER" id="PTHR38442">
    <property type="entry name" value="INNER MEMBRANE PROTEIN-RELATED"/>
    <property type="match status" value="1"/>
</dbReference>
<organism evidence="2 3">
    <name type="scientific">Intrasporangium calvum</name>
    <dbReference type="NCBI Taxonomy" id="53358"/>
    <lineage>
        <taxon>Bacteria</taxon>
        <taxon>Bacillati</taxon>
        <taxon>Actinomycetota</taxon>
        <taxon>Actinomycetes</taxon>
        <taxon>Micrococcales</taxon>
        <taxon>Intrasporangiaceae</taxon>
        <taxon>Intrasporangium</taxon>
    </lineage>
</organism>
<reference evidence="2 3" key="1">
    <citation type="submission" date="2022-11" db="EMBL/GenBank/DDBJ databases">
        <title>Anaerobic phenanthrene biodegradation by a DNRA strain PheN6.</title>
        <authorList>
            <person name="Zhang Z."/>
        </authorList>
    </citation>
    <scope>NUCLEOTIDE SEQUENCE [LARGE SCALE GENOMIC DNA]</scope>
    <source>
        <strain evidence="2 3">PheN6</strain>
    </source>
</reference>
<keyword evidence="1" id="KW-1133">Transmembrane helix</keyword>
<comment type="caution">
    <text evidence="2">The sequence shown here is derived from an EMBL/GenBank/DDBJ whole genome shotgun (WGS) entry which is preliminary data.</text>
</comment>
<feature type="transmembrane region" description="Helical" evidence="1">
    <location>
        <begin position="26"/>
        <end position="42"/>
    </location>
</feature>
<dbReference type="Pfam" id="PF04286">
    <property type="entry name" value="DUF445"/>
    <property type="match status" value="1"/>
</dbReference>
<keyword evidence="1" id="KW-0472">Membrane</keyword>
<evidence type="ECO:0000313" key="2">
    <source>
        <dbReference type="EMBL" id="MDC5699105.1"/>
    </source>
</evidence>
<dbReference type="InterPro" id="IPR007383">
    <property type="entry name" value="DUF445"/>
</dbReference>
<protein>
    <submittedName>
        <fullName evidence="2">DUF445 domain-containing protein</fullName>
    </submittedName>
</protein>
<dbReference type="RefSeq" id="WP_272463664.1">
    <property type="nucleotide sequence ID" value="NZ_JAPFQL010000108.1"/>
</dbReference>
<evidence type="ECO:0000313" key="3">
    <source>
        <dbReference type="Proteomes" id="UP001150259"/>
    </source>
</evidence>
<dbReference type="PANTHER" id="PTHR38442:SF1">
    <property type="entry name" value="INNER MEMBRANE PROTEIN"/>
    <property type="match status" value="1"/>
</dbReference>
<accession>A0ABT5GMI6</accession>
<evidence type="ECO:0000256" key="1">
    <source>
        <dbReference type="SAM" id="Phobius"/>
    </source>
</evidence>